<dbReference type="GO" id="GO:0009252">
    <property type="term" value="P:peptidoglycan biosynthetic process"/>
    <property type="evidence" value="ECO:0007669"/>
    <property type="project" value="TreeGrafter"/>
</dbReference>
<dbReference type="InterPro" id="IPR005843">
    <property type="entry name" value="A-D-PHexomutase_C"/>
</dbReference>
<dbReference type="InterPro" id="IPR036900">
    <property type="entry name" value="A-D-PHexomutase_C_sf"/>
</dbReference>
<dbReference type="InterPro" id="IPR005846">
    <property type="entry name" value="A-D-PHexomutase_a/b/a-III"/>
</dbReference>
<dbReference type="PRINTS" id="PR00509">
    <property type="entry name" value="PGMPMM"/>
</dbReference>
<gene>
    <name evidence="11" type="ORF">UFOPK3204_00755</name>
</gene>
<evidence type="ECO:0000259" key="7">
    <source>
        <dbReference type="Pfam" id="PF00408"/>
    </source>
</evidence>
<dbReference type="GO" id="GO:0008966">
    <property type="term" value="F:phosphoglucosamine mutase activity"/>
    <property type="evidence" value="ECO:0007669"/>
    <property type="project" value="InterPro"/>
</dbReference>
<organism evidence="11">
    <name type="scientific">freshwater metagenome</name>
    <dbReference type="NCBI Taxonomy" id="449393"/>
    <lineage>
        <taxon>unclassified sequences</taxon>
        <taxon>metagenomes</taxon>
        <taxon>ecological metagenomes</taxon>
    </lineage>
</organism>
<dbReference type="Pfam" id="PF02880">
    <property type="entry name" value="PGM_PMM_III"/>
    <property type="match status" value="1"/>
</dbReference>
<comment type="cofactor">
    <cofactor evidence="1">
        <name>Mg(2+)</name>
        <dbReference type="ChEBI" id="CHEBI:18420"/>
    </cofactor>
</comment>
<sequence>MGRLFGTDGVRGLANRDLTAEIALDLSVAAAHVLGDVGAFAGHRPVAVVGRDTRASGEFLEAAVVAGLASAGVDVVLLGVVPTPAVAYIANSLDADLGVMLSASHNPMPDNGIKFFNRGGLKLDDEIENAIEARLSEPWDRPIGDQVGRVRLDHGAISAYEQHLLGSLPNDLTGLKIVVDCANGAASVIAPEVLRRAGAEVIAIHASPDGLNINDGCGSTHLEDLVAAVIEHGADAGIAHDGDADRCLAVDELGQIVDGDHILAILAISMRDAGRLVENTVVSTVMANLGFKIAMREANILVVETGVGDRYVLEEMRANGFVLGGEQSGHIVMSDFATTGDGLLTALHLLARVAQTGRSLGQLATAVTKLPQVLINVEGVDRTRLEGCKEVDEAVAQAASTLGDRGRVLLRPSGTEPVIRVMVEAPSLGEAEIISESIAVVVRASLAAH</sequence>
<dbReference type="SUPFAM" id="SSF53738">
    <property type="entry name" value="Phosphoglucomutase, first 3 domains"/>
    <property type="match status" value="3"/>
</dbReference>
<evidence type="ECO:0000259" key="8">
    <source>
        <dbReference type="Pfam" id="PF02878"/>
    </source>
</evidence>
<keyword evidence="6" id="KW-0413">Isomerase</keyword>
<dbReference type="InterPro" id="IPR005841">
    <property type="entry name" value="Alpha-D-phosphohexomutase_SF"/>
</dbReference>
<protein>
    <submittedName>
        <fullName evidence="11">Unannotated protein</fullName>
    </submittedName>
</protein>
<dbReference type="GO" id="GO:0004615">
    <property type="term" value="F:phosphomannomutase activity"/>
    <property type="evidence" value="ECO:0007669"/>
    <property type="project" value="TreeGrafter"/>
</dbReference>
<dbReference type="InterPro" id="IPR016055">
    <property type="entry name" value="A-D-PHexomutase_a/b/a-I/II/III"/>
</dbReference>
<dbReference type="Gene3D" id="3.40.120.10">
    <property type="entry name" value="Alpha-D-Glucose-1,6-Bisphosphate, subunit A, domain 3"/>
    <property type="match status" value="3"/>
</dbReference>
<dbReference type="FunFam" id="3.30.310.50:FF:000001">
    <property type="entry name" value="Phosphoglucosamine mutase"/>
    <property type="match status" value="1"/>
</dbReference>
<evidence type="ECO:0000256" key="3">
    <source>
        <dbReference type="ARBA" id="ARBA00022553"/>
    </source>
</evidence>
<dbReference type="GO" id="GO:0006048">
    <property type="term" value="P:UDP-N-acetylglucosamine biosynthetic process"/>
    <property type="evidence" value="ECO:0007669"/>
    <property type="project" value="TreeGrafter"/>
</dbReference>
<keyword evidence="3" id="KW-0597">Phosphoprotein</keyword>
<dbReference type="AlphaFoldDB" id="A0A6J7A8V9"/>
<dbReference type="InterPro" id="IPR005844">
    <property type="entry name" value="A-D-PHexomutase_a/b/a-I"/>
</dbReference>
<evidence type="ECO:0000256" key="2">
    <source>
        <dbReference type="ARBA" id="ARBA00010231"/>
    </source>
</evidence>
<evidence type="ECO:0000256" key="5">
    <source>
        <dbReference type="ARBA" id="ARBA00022842"/>
    </source>
</evidence>
<dbReference type="Pfam" id="PF02878">
    <property type="entry name" value="PGM_PMM_I"/>
    <property type="match status" value="1"/>
</dbReference>
<keyword evidence="4" id="KW-0479">Metal-binding</keyword>
<feature type="domain" description="Alpha-D-phosphohexomutase alpha/beta/alpha" evidence="8">
    <location>
        <begin position="3"/>
        <end position="136"/>
    </location>
</feature>
<feature type="domain" description="Alpha-D-phosphohexomutase C-terminal" evidence="7">
    <location>
        <begin position="374"/>
        <end position="438"/>
    </location>
</feature>
<dbReference type="PANTHER" id="PTHR42946:SF1">
    <property type="entry name" value="PHOSPHOGLUCOMUTASE (ALPHA-D-GLUCOSE-1,6-BISPHOSPHATE-DEPENDENT)"/>
    <property type="match status" value="1"/>
</dbReference>
<feature type="domain" description="Alpha-D-phosphohexomutase alpha/beta/alpha" evidence="10">
    <location>
        <begin position="258"/>
        <end position="367"/>
    </location>
</feature>
<dbReference type="SUPFAM" id="SSF55957">
    <property type="entry name" value="Phosphoglucomutase, C-terminal domain"/>
    <property type="match status" value="1"/>
</dbReference>
<dbReference type="Gene3D" id="3.30.310.50">
    <property type="entry name" value="Alpha-D-phosphohexomutase, C-terminal domain"/>
    <property type="match status" value="1"/>
</dbReference>
<dbReference type="FunFam" id="3.40.120.10:FF:000003">
    <property type="entry name" value="Phosphoglucosamine mutase"/>
    <property type="match status" value="1"/>
</dbReference>
<reference evidence="11" key="1">
    <citation type="submission" date="2020-05" db="EMBL/GenBank/DDBJ databases">
        <authorList>
            <person name="Chiriac C."/>
            <person name="Salcher M."/>
            <person name="Ghai R."/>
            <person name="Kavagutti S V."/>
        </authorList>
    </citation>
    <scope>NUCLEOTIDE SEQUENCE</scope>
</reference>
<evidence type="ECO:0000256" key="6">
    <source>
        <dbReference type="ARBA" id="ARBA00023235"/>
    </source>
</evidence>
<dbReference type="GO" id="GO:0005975">
    <property type="term" value="P:carbohydrate metabolic process"/>
    <property type="evidence" value="ECO:0007669"/>
    <property type="project" value="InterPro"/>
</dbReference>
<dbReference type="HAMAP" id="MF_01554_B">
    <property type="entry name" value="GlmM_B"/>
    <property type="match status" value="1"/>
</dbReference>
<dbReference type="FunFam" id="3.40.120.10:FF:000001">
    <property type="entry name" value="Phosphoglucosamine mutase"/>
    <property type="match status" value="1"/>
</dbReference>
<evidence type="ECO:0000313" key="11">
    <source>
        <dbReference type="EMBL" id="CAB4829272.1"/>
    </source>
</evidence>
<feature type="domain" description="Alpha-D-phosphohexomutase alpha/beta/alpha" evidence="9">
    <location>
        <begin position="162"/>
        <end position="254"/>
    </location>
</feature>
<dbReference type="PROSITE" id="PS00710">
    <property type="entry name" value="PGM_PMM"/>
    <property type="match status" value="1"/>
</dbReference>
<dbReference type="InterPro" id="IPR050060">
    <property type="entry name" value="Phosphoglucosamine_mutase"/>
</dbReference>
<proteinExistence type="inferred from homology"/>
<keyword evidence="5" id="KW-0460">Magnesium</keyword>
<dbReference type="EMBL" id="CAFABK010000026">
    <property type="protein sequence ID" value="CAB4829272.1"/>
    <property type="molecule type" value="Genomic_DNA"/>
</dbReference>
<dbReference type="PANTHER" id="PTHR42946">
    <property type="entry name" value="PHOSPHOHEXOSE MUTASE"/>
    <property type="match status" value="1"/>
</dbReference>
<evidence type="ECO:0000256" key="1">
    <source>
        <dbReference type="ARBA" id="ARBA00001946"/>
    </source>
</evidence>
<evidence type="ECO:0000256" key="4">
    <source>
        <dbReference type="ARBA" id="ARBA00022723"/>
    </source>
</evidence>
<name>A0A6J7A8V9_9ZZZZ</name>
<evidence type="ECO:0000259" key="9">
    <source>
        <dbReference type="Pfam" id="PF02879"/>
    </source>
</evidence>
<dbReference type="Pfam" id="PF02879">
    <property type="entry name" value="PGM_PMM_II"/>
    <property type="match status" value="1"/>
</dbReference>
<dbReference type="Pfam" id="PF00408">
    <property type="entry name" value="PGM_PMM_IV"/>
    <property type="match status" value="1"/>
</dbReference>
<evidence type="ECO:0000259" key="10">
    <source>
        <dbReference type="Pfam" id="PF02880"/>
    </source>
</evidence>
<dbReference type="GO" id="GO:0000287">
    <property type="term" value="F:magnesium ion binding"/>
    <property type="evidence" value="ECO:0007669"/>
    <property type="project" value="InterPro"/>
</dbReference>
<dbReference type="InterPro" id="IPR005845">
    <property type="entry name" value="A-D-PHexomutase_a/b/a-II"/>
</dbReference>
<dbReference type="NCBIfam" id="TIGR01455">
    <property type="entry name" value="glmM"/>
    <property type="match status" value="1"/>
</dbReference>
<dbReference type="CDD" id="cd05802">
    <property type="entry name" value="GlmM"/>
    <property type="match status" value="1"/>
</dbReference>
<comment type="similarity">
    <text evidence="2">Belongs to the phosphohexose mutase family.</text>
</comment>
<dbReference type="GO" id="GO:0005829">
    <property type="term" value="C:cytosol"/>
    <property type="evidence" value="ECO:0007669"/>
    <property type="project" value="TreeGrafter"/>
</dbReference>
<dbReference type="InterPro" id="IPR006352">
    <property type="entry name" value="GlmM_bact"/>
</dbReference>
<accession>A0A6J7A8V9</accession>
<dbReference type="InterPro" id="IPR016066">
    <property type="entry name" value="A-D-PHexomutase_CS"/>
</dbReference>